<evidence type="ECO:0000256" key="7">
    <source>
        <dbReference type="SAM" id="SignalP"/>
    </source>
</evidence>
<dbReference type="PANTHER" id="PTHR13866:SF14">
    <property type="entry name" value="BM-40"/>
    <property type="match status" value="1"/>
</dbReference>
<sequence>MQEKIQYEFVLETRRKMRSVWLLLCLGLLALTLSQVRAEDPIANLDLDDIAEFDEDDEEYLTLLEMKSKNKDVERENELAQKLADVQYNLLNPVVEVDPCETMHCGAGRICQLNEGKPECICIPDCPDELDTRRLVCTNKNETWPSDCAVYQQRCWCDTKDPGCRHPDNAHLHIDYYGACQEPRVCDGEDLKDFPRRMRDWLFNVMRDLAERDELTDHYMQMELEAETNNSRRWANAAVWKWCDLDGDTDRSVSRHELFPIRAPLVKLEHCIAPFLESCDSNKDHRITLVEWGACLELDAEDLKERCDDVQKAVPHLLG</sequence>
<dbReference type="Gene3D" id="3.30.60.30">
    <property type="match status" value="1"/>
</dbReference>
<proteinExistence type="predicted"/>
<feature type="signal peptide" evidence="7">
    <location>
        <begin position="1"/>
        <end position="38"/>
    </location>
</feature>
<dbReference type="CDD" id="cd16231">
    <property type="entry name" value="EFh_SPARC_like"/>
    <property type="match status" value="1"/>
</dbReference>
<evidence type="ECO:0000256" key="5">
    <source>
        <dbReference type="ARBA" id="ARBA00023157"/>
    </source>
</evidence>
<dbReference type="InterPro" id="IPR037641">
    <property type="entry name" value="SPARC_FS"/>
</dbReference>
<keyword evidence="5" id="KW-1015">Disulfide bond</keyword>
<evidence type="ECO:0000256" key="6">
    <source>
        <dbReference type="ARBA" id="ARBA00023180"/>
    </source>
</evidence>
<feature type="domain" description="Follistatin/Osteonectin EGF" evidence="8">
    <location>
        <begin position="100"/>
        <end position="120"/>
    </location>
</feature>
<dbReference type="InterPro" id="IPR018247">
    <property type="entry name" value="EF_Hand_1_Ca_BS"/>
</dbReference>
<dbReference type="Gene3D" id="1.10.238.10">
    <property type="entry name" value="EF-hand"/>
    <property type="match status" value="1"/>
</dbReference>
<dbReference type="CDD" id="cd01328">
    <property type="entry name" value="FSL_SPARC"/>
    <property type="match status" value="1"/>
</dbReference>
<feature type="domain" description="SPARC/Testican calcium-binding" evidence="9">
    <location>
        <begin position="185"/>
        <end position="295"/>
    </location>
</feature>
<dbReference type="InterPro" id="IPR001999">
    <property type="entry name" value="Osteonectin_CS"/>
</dbReference>
<evidence type="ECO:0000256" key="1">
    <source>
        <dbReference type="ARBA" id="ARBA00004613"/>
    </source>
</evidence>
<dbReference type="InterPro" id="IPR015369">
    <property type="entry name" value="Follistatin/Osteonectin_EGF"/>
</dbReference>
<dbReference type="EMBL" id="LSRL02000004">
    <property type="protein sequence ID" value="TDG52489.1"/>
    <property type="molecule type" value="Genomic_DNA"/>
</dbReference>
<dbReference type="InterPro" id="IPR011992">
    <property type="entry name" value="EF-hand-dom_pair"/>
</dbReference>
<dbReference type="SUPFAM" id="SSF47473">
    <property type="entry name" value="EF-hand"/>
    <property type="match status" value="1"/>
</dbReference>
<evidence type="ECO:0000313" key="11">
    <source>
        <dbReference type="Proteomes" id="UP000295192"/>
    </source>
</evidence>
<gene>
    <name evidence="10" type="ORF">AWZ03_001319</name>
</gene>
<name>A0A484BUK4_DRONA</name>
<keyword evidence="2" id="KW-0964">Secreted</keyword>
<keyword evidence="3 7" id="KW-0732">Signal</keyword>
<dbReference type="Pfam" id="PF10591">
    <property type="entry name" value="SPARC_Ca_bdg"/>
    <property type="match status" value="1"/>
</dbReference>
<evidence type="ECO:0000256" key="3">
    <source>
        <dbReference type="ARBA" id="ARBA00022729"/>
    </source>
</evidence>
<evidence type="ECO:0000256" key="4">
    <source>
        <dbReference type="ARBA" id="ARBA00022837"/>
    </source>
</evidence>
<dbReference type="InterPro" id="IPR036058">
    <property type="entry name" value="Kazal_dom_sf"/>
</dbReference>
<protein>
    <submittedName>
        <fullName evidence="10">Uncharacterized protein</fullName>
    </submittedName>
</protein>
<accession>A0A484BUK4</accession>
<evidence type="ECO:0000259" key="8">
    <source>
        <dbReference type="Pfam" id="PF09289"/>
    </source>
</evidence>
<dbReference type="PANTHER" id="PTHR13866">
    <property type="entry name" value="SPARC OSTEONECTIN"/>
    <property type="match status" value="1"/>
</dbReference>
<dbReference type="GO" id="GO:0005615">
    <property type="term" value="C:extracellular space"/>
    <property type="evidence" value="ECO:0007669"/>
    <property type="project" value="InterPro"/>
</dbReference>
<keyword evidence="11" id="KW-1185">Reference proteome</keyword>
<keyword evidence="4" id="KW-0106">Calcium</keyword>
<dbReference type="PROSITE" id="PS00018">
    <property type="entry name" value="EF_HAND_1"/>
    <property type="match status" value="1"/>
</dbReference>
<keyword evidence="6" id="KW-0325">Glycoprotein</keyword>
<feature type="chain" id="PRO_5019835388" evidence="7">
    <location>
        <begin position="39"/>
        <end position="319"/>
    </location>
</feature>
<dbReference type="AlphaFoldDB" id="A0A484BUK4"/>
<reference evidence="10 11" key="1">
    <citation type="journal article" date="2019" name="J. Hered.">
        <title>An Improved Genome Assembly for Drosophila navojoa, the Basal Species in the mojavensis Cluster.</title>
        <authorList>
            <person name="Vanderlinde T."/>
            <person name="Dupim E.G."/>
            <person name="Nazario-Yepiz N.O."/>
            <person name="Carvalho A.B."/>
        </authorList>
    </citation>
    <scope>NUCLEOTIDE SEQUENCE [LARGE SCALE GENOMIC DNA]</scope>
    <source>
        <strain evidence="10">Navoj_Jal97</strain>
        <tissue evidence="10">Whole organism</tissue>
    </source>
</reference>
<dbReference type="PROSITE" id="PS00613">
    <property type="entry name" value="OSTEONECTIN_2"/>
    <property type="match status" value="1"/>
</dbReference>
<dbReference type="FunFam" id="1.10.238.10:FF:000234">
    <property type="entry name" value="Protein BM-40"/>
    <property type="match status" value="1"/>
</dbReference>
<dbReference type="OMA" id="CTDELMA"/>
<dbReference type="GO" id="GO:0050840">
    <property type="term" value="F:extracellular matrix binding"/>
    <property type="evidence" value="ECO:0007669"/>
    <property type="project" value="TreeGrafter"/>
</dbReference>
<dbReference type="SUPFAM" id="SSF100895">
    <property type="entry name" value="Kazal-type serine protease inhibitors"/>
    <property type="match status" value="1"/>
</dbReference>
<dbReference type="Proteomes" id="UP000295192">
    <property type="component" value="Unassembled WGS sequence"/>
</dbReference>
<dbReference type="Pfam" id="PF09289">
    <property type="entry name" value="FOLN"/>
    <property type="match status" value="1"/>
</dbReference>
<dbReference type="GO" id="GO:0005509">
    <property type="term" value="F:calcium ion binding"/>
    <property type="evidence" value="ECO:0007669"/>
    <property type="project" value="InterPro"/>
</dbReference>
<comment type="caution">
    <text evidence="10">The sequence shown here is derived from an EMBL/GenBank/DDBJ whole genome shotgun (WGS) entry which is preliminary data.</text>
</comment>
<dbReference type="STRING" id="7232.A0A484BUK4"/>
<organism evidence="10 11">
    <name type="scientific">Drosophila navojoa</name>
    <name type="common">Fruit fly</name>
    <dbReference type="NCBI Taxonomy" id="7232"/>
    <lineage>
        <taxon>Eukaryota</taxon>
        <taxon>Metazoa</taxon>
        <taxon>Ecdysozoa</taxon>
        <taxon>Arthropoda</taxon>
        <taxon>Hexapoda</taxon>
        <taxon>Insecta</taxon>
        <taxon>Pterygota</taxon>
        <taxon>Neoptera</taxon>
        <taxon>Endopterygota</taxon>
        <taxon>Diptera</taxon>
        <taxon>Brachycera</taxon>
        <taxon>Muscomorpha</taxon>
        <taxon>Ephydroidea</taxon>
        <taxon>Drosophilidae</taxon>
        <taxon>Drosophila</taxon>
    </lineage>
</organism>
<comment type="subcellular location">
    <subcellularLocation>
        <location evidence="1">Secreted</location>
    </subcellularLocation>
</comment>
<dbReference type="InterPro" id="IPR019577">
    <property type="entry name" value="SPARC/Testican_Ca-bd-dom"/>
</dbReference>
<evidence type="ECO:0000256" key="2">
    <source>
        <dbReference type="ARBA" id="ARBA00022525"/>
    </source>
</evidence>
<evidence type="ECO:0000259" key="9">
    <source>
        <dbReference type="Pfam" id="PF10591"/>
    </source>
</evidence>
<dbReference type="OrthoDB" id="9972865at2759"/>
<evidence type="ECO:0000313" key="10">
    <source>
        <dbReference type="EMBL" id="TDG52489.1"/>
    </source>
</evidence>
<dbReference type="GO" id="GO:0005518">
    <property type="term" value="F:collagen binding"/>
    <property type="evidence" value="ECO:0007669"/>
    <property type="project" value="TreeGrafter"/>
</dbReference>